<evidence type="ECO:0000313" key="11">
    <source>
        <dbReference type="EMBL" id="SSX32640.1"/>
    </source>
</evidence>
<feature type="transmembrane region" description="Helical" evidence="7">
    <location>
        <begin position="666"/>
        <end position="685"/>
    </location>
</feature>
<dbReference type="InterPro" id="IPR032880">
    <property type="entry name" value="CSC1/OSCA1-like_N"/>
</dbReference>
<comment type="similarity">
    <text evidence="2">Belongs to the CSC1 (TC 1.A.17) family.</text>
</comment>
<dbReference type="OMA" id="PKRYYAH"/>
<reference evidence="11" key="1">
    <citation type="submission" date="2018-07" db="EMBL/GenBank/DDBJ databases">
        <authorList>
            <person name="Quirk P.G."/>
            <person name="Krulwich T.A."/>
        </authorList>
    </citation>
    <scope>NUCLEOTIDE SEQUENCE</scope>
</reference>
<feature type="domain" description="CSC1/OSCA1-like cytosolic" evidence="10">
    <location>
        <begin position="221"/>
        <end position="374"/>
    </location>
</feature>
<feature type="transmembrane region" description="Helical" evidence="7">
    <location>
        <begin position="470"/>
        <end position="493"/>
    </location>
</feature>
<dbReference type="Pfam" id="PF02714">
    <property type="entry name" value="RSN1_7TM"/>
    <property type="match status" value="1"/>
</dbReference>
<evidence type="ECO:0000259" key="10">
    <source>
        <dbReference type="Pfam" id="PF14703"/>
    </source>
</evidence>
<evidence type="ECO:0000256" key="3">
    <source>
        <dbReference type="ARBA" id="ARBA00022448"/>
    </source>
</evidence>
<dbReference type="InterPro" id="IPR045122">
    <property type="entry name" value="Csc1-like"/>
</dbReference>
<evidence type="ECO:0000256" key="7">
    <source>
        <dbReference type="SAM" id="Phobius"/>
    </source>
</evidence>
<keyword evidence="3" id="KW-0813">Transport</keyword>
<feature type="domain" description="CSC1/OSCA1-like N-terminal transmembrane" evidence="9">
    <location>
        <begin position="39"/>
        <end position="204"/>
    </location>
</feature>
<name>A0A336MRD6_CULSO</name>
<dbReference type="PANTHER" id="PTHR13018">
    <property type="entry name" value="PROBABLE MEMBRANE PROTEIN DUF221-RELATED"/>
    <property type="match status" value="1"/>
</dbReference>
<dbReference type="Pfam" id="PF13967">
    <property type="entry name" value="RSN1_TM"/>
    <property type="match status" value="1"/>
</dbReference>
<feature type="transmembrane region" description="Helical" evidence="7">
    <location>
        <begin position="143"/>
        <end position="163"/>
    </location>
</feature>
<dbReference type="PANTHER" id="PTHR13018:SF5">
    <property type="entry name" value="RE44586P"/>
    <property type="match status" value="1"/>
</dbReference>
<dbReference type="Pfam" id="PF14703">
    <property type="entry name" value="PHM7_cyt"/>
    <property type="match status" value="1"/>
</dbReference>
<evidence type="ECO:0000256" key="4">
    <source>
        <dbReference type="ARBA" id="ARBA00022692"/>
    </source>
</evidence>
<feature type="domain" description="CSC1/OSCA1-like 7TM region" evidence="8">
    <location>
        <begin position="385"/>
        <end position="652"/>
    </location>
</feature>
<organism evidence="11">
    <name type="scientific">Culicoides sonorensis</name>
    <name type="common">Biting midge</name>
    <dbReference type="NCBI Taxonomy" id="179676"/>
    <lineage>
        <taxon>Eukaryota</taxon>
        <taxon>Metazoa</taxon>
        <taxon>Ecdysozoa</taxon>
        <taxon>Arthropoda</taxon>
        <taxon>Hexapoda</taxon>
        <taxon>Insecta</taxon>
        <taxon>Pterygota</taxon>
        <taxon>Neoptera</taxon>
        <taxon>Endopterygota</taxon>
        <taxon>Diptera</taxon>
        <taxon>Nematocera</taxon>
        <taxon>Chironomoidea</taxon>
        <taxon>Ceratopogonidae</taxon>
        <taxon>Ceratopogoninae</taxon>
        <taxon>Culicoides</taxon>
        <taxon>Monoculicoides</taxon>
    </lineage>
</organism>
<evidence type="ECO:0000256" key="5">
    <source>
        <dbReference type="ARBA" id="ARBA00022989"/>
    </source>
</evidence>
<evidence type="ECO:0000259" key="9">
    <source>
        <dbReference type="Pfam" id="PF13967"/>
    </source>
</evidence>
<feature type="transmembrane region" description="Helical" evidence="7">
    <location>
        <begin position="430"/>
        <end position="449"/>
    </location>
</feature>
<evidence type="ECO:0000256" key="2">
    <source>
        <dbReference type="ARBA" id="ARBA00007779"/>
    </source>
</evidence>
<feature type="transmembrane region" description="Helical" evidence="7">
    <location>
        <begin position="634"/>
        <end position="654"/>
    </location>
</feature>
<dbReference type="GO" id="GO:0005227">
    <property type="term" value="F:calcium-activated cation channel activity"/>
    <property type="evidence" value="ECO:0007669"/>
    <property type="project" value="InterPro"/>
</dbReference>
<protein>
    <submittedName>
        <fullName evidence="11">CSON005226 protein</fullName>
    </submittedName>
</protein>
<dbReference type="AlphaFoldDB" id="A0A336MRD6"/>
<dbReference type="VEuPathDB" id="VectorBase:CSON005226"/>
<evidence type="ECO:0000259" key="8">
    <source>
        <dbReference type="Pfam" id="PF02714"/>
    </source>
</evidence>
<dbReference type="GO" id="GO:0005886">
    <property type="term" value="C:plasma membrane"/>
    <property type="evidence" value="ECO:0007669"/>
    <property type="project" value="TreeGrafter"/>
</dbReference>
<gene>
    <name evidence="11" type="primary">CSON005226</name>
</gene>
<keyword evidence="5 7" id="KW-1133">Transmembrane helix</keyword>
<feature type="transmembrane region" description="Helical" evidence="7">
    <location>
        <begin position="188"/>
        <end position="207"/>
    </location>
</feature>
<comment type="subcellular location">
    <subcellularLocation>
        <location evidence="1">Membrane</location>
        <topology evidence="1">Multi-pass membrane protein</topology>
    </subcellularLocation>
</comment>
<proteinExistence type="inferred from homology"/>
<evidence type="ECO:0000256" key="1">
    <source>
        <dbReference type="ARBA" id="ARBA00004141"/>
    </source>
</evidence>
<feature type="transmembrane region" description="Helical" evidence="7">
    <location>
        <begin position="40"/>
        <end position="57"/>
    </location>
</feature>
<evidence type="ECO:0000256" key="6">
    <source>
        <dbReference type="ARBA" id="ARBA00023136"/>
    </source>
</evidence>
<keyword evidence="4 7" id="KW-0812">Transmembrane</keyword>
<keyword evidence="6 7" id="KW-0472">Membrane</keyword>
<sequence>METDFPDFSIYGNATPDNCLVVRRNRTLFFSVYEGIPETLLLNVITWILLILLFSLIRQQAWDYGRLALVNGRDSKTWTQLFFAQEYSELAKNARAQEVAAHGFIEKTGVISWIKMTLKLTKEQILAHSGPDAIHYLSFQEHLIFVMFIITVISLTVVLPVNLQGTLYANATTFGHTTISNLSPDSKWLWVHVFVAISFAPLIVLTMRRSSGRYASKTAPSRTIMAQNITKADCNRGIVKEYITERFADVIVEDVQLAYNISKLSDAAEEYHKVVLARHYCEDNRNRGAIKVTTDYWKCVQQDGLQFYREREIQLFAQVARLRSIALNEPLGIAFITVSSADSAQLVIKHFKPGTYRDWALSFAPNPSDIFWENLSDNTAGWYFRWIIVNLCLFVFLFFLTTPALIVNIVNTLPWYKEITTKISSLVSEFLPTLLLWTVSVVMPVVVGFSERFLKHWTKSKLNYTIMTKAFGYLLFMILILPSLGLTSAKAFLEWSINKREEEGFRFECIFLPDKGAFYVNYIITSAFIGTAAELLRFSELIYYFWQIITAKSVAEIPYVRRSILTEFPFGHHYSWMLIIFTVSVCYSIATPLIMPFAMVYICLKYLGDRYNLFFAYGPSNMVSQGAGKIHSTAVTLTKFSVIILFVNMAALSYVRNGNGFDARGILLTATLLITLALFTFMSPIKRCTTKPPRISPDYQATPLYVAEVLQDRRHFHDRPPHVDYGSDTASIVMTQGEEEISSIASA</sequence>
<dbReference type="InterPro" id="IPR003864">
    <property type="entry name" value="CSC1/OSCA1-like_7TM"/>
</dbReference>
<accession>A0A336MRD6</accession>
<dbReference type="EMBL" id="UFQT01002092">
    <property type="protein sequence ID" value="SSX32640.1"/>
    <property type="molecule type" value="Genomic_DNA"/>
</dbReference>
<dbReference type="InterPro" id="IPR027815">
    <property type="entry name" value="CSC1/OSCA1-like_cyt"/>
</dbReference>
<feature type="transmembrane region" description="Helical" evidence="7">
    <location>
        <begin position="576"/>
        <end position="604"/>
    </location>
</feature>
<feature type="transmembrane region" description="Helical" evidence="7">
    <location>
        <begin position="386"/>
        <end position="410"/>
    </location>
</feature>